<dbReference type="AlphaFoldDB" id="A0A4Y2SBA8"/>
<comment type="caution">
    <text evidence="1">The sequence shown here is derived from an EMBL/GenBank/DDBJ whole genome shotgun (WGS) entry which is preliminary data.</text>
</comment>
<name>A0A4Y2SBA8_ARAVE</name>
<keyword evidence="2" id="KW-1185">Reference proteome</keyword>
<evidence type="ECO:0000313" key="1">
    <source>
        <dbReference type="EMBL" id="GBN85123.1"/>
    </source>
</evidence>
<dbReference type="Proteomes" id="UP000499080">
    <property type="component" value="Unassembled WGS sequence"/>
</dbReference>
<reference evidence="1 2" key="1">
    <citation type="journal article" date="2019" name="Sci. Rep.">
        <title>Orb-weaving spider Araneus ventricosus genome elucidates the spidroin gene catalogue.</title>
        <authorList>
            <person name="Kono N."/>
            <person name="Nakamura H."/>
            <person name="Ohtoshi R."/>
            <person name="Moran D.A.P."/>
            <person name="Shinohara A."/>
            <person name="Yoshida Y."/>
            <person name="Fujiwara M."/>
            <person name="Mori M."/>
            <person name="Tomita M."/>
            <person name="Arakawa K."/>
        </authorList>
    </citation>
    <scope>NUCLEOTIDE SEQUENCE [LARGE SCALE GENOMIC DNA]</scope>
</reference>
<evidence type="ECO:0000313" key="2">
    <source>
        <dbReference type="Proteomes" id="UP000499080"/>
    </source>
</evidence>
<organism evidence="1 2">
    <name type="scientific">Araneus ventricosus</name>
    <name type="common">Orbweaver spider</name>
    <name type="synonym">Epeira ventricosa</name>
    <dbReference type="NCBI Taxonomy" id="182803"/>
    <lineage>
        <taxon>Eukaryota</taxon>
        <taxon>Metazoa</taxon>
        <taxon>Ecdysozoa</taxon>
        <taxon>Arthropoda</taxon>
        <taxon>Chelicerata</taxon>
        <taxon>Arachnida</taxon>
        <taxon>Araneae</taxon>
        <taxon>Araneomorphae</taxon>
        <taxon>Entelegynae</taxon>
        <taxon>Araneoidea</taxon>
        <taxon>Araneidae</taxon>
        <taxon>Araneus</taxon>
    </lineage>
</organism>
<proteinExistence type="predicted"/>
<protein>
    <submittedName>
        <fullName evidence="1">Uncharacterized protein</fullName>
    </submittedName>
</protein>
<dbReference type="EMBL" id="BGPR01020630">
    <property type="protein sequence ID" value="GBN85123.1"/>
    <property type="molecule type" value="Genomic_DNA"/>
</dbReference>
<feature type="non-terminal residue" evidence="1">
    <location>
        <position position="44"/>
    </location>
</feature>
<sequence>MEPPRMTHLNGWDENWNGVWSTTMPFAWNGMTVNVQSCLAVTFV</sequence>
<gene>
    <name evidence="1" type="ORF">AVEN_103881_1</name>
</gene>
<accession>A0A4Y2SBA8</accession>